<feature type="region of interest" description="Disordered" evidence="1">
    <location>
        <begin position="1"/>
        <end position="20"/>
    </location>
</feature>
<keyword evidence="3" id="KW-1185">Reference proteome</keyword>
<accession>A0AAV7HV07</accession>
<comment type="caution">
    <text evidence="2">The sequence shown here is derived from an EMBL/GenBank/DDBJ whole genome shotgun (WGS) entry which is preliminary data.</text>
</comment>
<feature type="compositionally biased region" description="Polar residues" evidence="1">
    <location>
        <begin position="1"/>
        <end position="17"/>
    </location>
</feature>
<gene>
    <name evidence="2" type="ORF">KQX54_003388</name>
</gene>
<evidence type="ECO:0000313" key="2">
    <source>
        <dbReference type="EMBL" id="KAH0534361.1"/>
    </source>
</evidence>
<dbReference type="Proteomes" id="UP000826195">
    <property type="component" value="Unassembled WGS sequence"/>
</dbReference>
<evidence type="ECO:0000313" key="3">
    <source>
        <dbReference type="Proteomes" id="UP000826195"/>
    </source>
</evidence>
<evidence type="ECO:0000256" key="1">
    <source>
        <dbReference type="SAM" id="MobiDB-lite"/>
    </source>
</evidence>
<name>A0AAV7HV07_COTGL</name>
<dbReference type="EMBL" id="JAHXZJ010002982">
    <property type="protein sequence ID" value="KAH0534361.1"/>
    <property type="molecule type" value="Genomic_DNA"/>
</dbReference>
<dbReference type="AlphaFoldDB" id="A0AAV7HV07"/>
<protein>
    <submittedName>
        <fullName evidence="2">Uncharacterized protein</fullName>
    </submittedName>
</protein>
<reference evidence="2 3" key="1">
    <citation type="journal article" date="2021" name="J. Hered.">
        <title>A chromosome-level genome assembly of the parasitoid wasp, Cotesia glomerata (Hymenoptera: Braconidae).</title>
        <authorList>
            <person name="Pinto B.J."/>
            <person name="Weis J.J."/>
            <person name="Gamble T."/>
            <person name="Ode P.J."/>
            <person name="Paul R."/>
            <person name="Zaspel J.M."/>
        </authorList>
    </citation>
    <scope>NUCLEOTIDE SEQUENCE [LARGE SCALE GENOMIC DNA]</scope>
    <source>
        <strain evidence="2">CgM1</strain>
    </source>
</reference>
<organism evidence="2 3">
    <name type="scientific">Cotesia glomerata</name>
    <name type="common">Lepidopteran parasitic wasp</name>
    <name type="synonym">Apanteles glomeratus</name>
    <dbReference type="NCBI Taxonomy" id="32391"/>
    <lineage>
        <taxon>Eukaryota</taxon>
        <taxon>Metazoa</taxon>
        <taxon>Ecdysozoa</taxon>
        <taxon>Arthropoda</taxon>
        <taxon>Hexapoda</taxon>
        <taxon>Insecta</taxon>
        <taxon>Pterygota</taxon>
        <taxon>Neoptera</taxon>
        <taxon>Endopterygota</taxon>
        <taxon>Hymenoptera</taxon>
        <taxon>Apocrita</taxon>
        <taxon>Ichneumonoidea</taxon>
        <taxon>Braconidae</taxon>
        <taxon>Microgastrinae</taxon>
        <taxon>Cotesia</taxon>
    </lineage>
</organism>
<sequence length="90" mass="9779">MNPQFLSSTSKKSTATVESVAIQPEELRSLPKRSRLSGCAFGADHSSQCRVSRRPNRSPVSLGRDEVCKASVDSLDGLRTFDIRDGGSRP</sequence>
<proteinExistence type="predicted"/>